<keyword evidence="2" id="KW-0645">Protease</keyword>
<dbReference type="AlphaFoldDB" id="A0AA40BYD0"/>
<feature type="non-terminal residue" evidence="6">
    <location>
        <position position="1"/>
    </location>
</feature>
<accession>A0AA40BYD0</accession>
<dbReference type="InterPro" id="IPR036440">
    <property type="entry name" value="Peptidase_C15-like_sf"/>
</dbReference>
<dbReference type="GO" id="GO:0006508">
    <property type="term" value="P:proteolysis"/>
    <property type="evidence" value="ECO:0007669"/>
    <property type="project" value="UniProtKB-KW"/>
</dbReference>
<evidence type="ECO:0000256" key="2">
    <source>
        <dbReference type="ARBA" id="ARBA00022670"/>
    </source>
</evidence>
<evidence type="ECO:0000313" key="7">
    <source>
        <dbReference type="Proteomes" id="UP001174934"/>
    </source>
</evidence>
<dbReference type="SUPFAM" id="SSF53182">
    <property type="entry name" value="Pyrrolidone carboxyl peptidase (pyroglutamate aminopeptidase)"/>
    <property type="match status" value="1"/>
</dbReference>
<dbReference type="EMBL" id="JAULSR010000005">
    <property type="protein sequence ID" value="KAK0618083.1"/>
    <property type="molecule type" value="Genomic_DNA"/>
</dbReference>
<feature type="compositionally biased region" description="Pro residues" evidence="5">
    <location>
        <begin position="45"/>
        <end position="54"/>
    </location>
</feature>
<name>A0AA40BYD0_9PEZI</name>
<dbReference type="Proteomes" id="UP001174934">
    <property type="component" value="Unassembled WGS sequence"/>
</dbReference>
<gene>
    <name evidence="6" type="ORF">B0T17DRAFT_459704</name>
</gene>
<dbReference type="Gene3D" id="3.40.630.20">
    <property type="entry name" value="Peptidase C15, pyroglutamyl peptidase I-like"/>
    <property type="match status" value="1"/>
</dbReference>
<evidence type="ECO:0000256" key="4">
    <source>
        <dbReference type="ARBA" id="ARBA00022807"/>
    </source>
</evidence>
<evidence type="ECO:0000256" key="5">
    <source>
        <dbReference type="SAM" id="MobiDB-lite"/>
    </source>
</evidence>
<organism evidence="6 7">
    <name type="scientific">Bombardia bombarda</name>
    <dbReference type="NCBI Taxonomy" id="252184"/>
    <lineage>
        <taxon>Eukaryota</taxon>
        <taxon>Fungi</taxon>
        <taxon>Dikarya</taxon>
        <taxon>Ascomycota</taxon>
        <taxon>Pezizomycotina</taxon>
        <taxon>Sordariomycetes</taxon>
        <taxon>Sordariomycetidae</taxon>
        <taxon>Sordariales</taxon>
        <taxon>Lasiosphaeriaceae</taxon>
        <taxon>Bombardia</taxon>
    </lineage>
</organism>
<keyword evidence="4" id="KW-0788">Thiol protease</keyword>
<evidence type="ECO:0008006" key="8">
    <source>
        <dbReference type="Google" id="ProtNLM"/>
    </source>
</evidence>
<evidence type="ECO:0000313" key="6">
    <source>
        <dbReference type="EMBL" id="KAK0618083.1"/>
    </source>
</evidence>
<dbReference type="InterPro" id="IPR016125">
    <property type="entry name" value="Peptidase_C15-like"/>
</dbReference>
<dbReference type="GO" id="GO:0008234">
    <property type="term" value="F:cysteine-type peptidase activity"/>
    <property type="evidence" value="ECO:0007669"/>
    <property type="project" value="UniProtKB-KW"/>
</dbReference>
<feature type="region of interest" description="Disordered" evidence="5">
    <location>
        <begin position="35"/>
        <end position="54"/>
    </location>
</feature>
<proteinExistence type="inferred from homology"/>
<sequence length="252" mass="28826">QEEVTVLITGFGPFNKAFPQNPSWEIACRLPDYLPPLDQRGKPPTTEPEPTPPLLPPVRLLVHPAPIRVNYQTVRALVPQLWDLDGTQHPDRPKVDYVVHIGMAGREHVYAIERRGHRDGYNMRDVDGELLGDEERRTREGKDWIWADEPEELLTDLDLDDVLSRWKSYTPDHIRLKTSDNAGHYLCDFIYFSSLAHLHKAGLRRNVVFMHVPADDSLARIEFGKGTVLRLVRSIVESEMARQGRLKAGDSQ</sequence>
<dbReference type="PANTHER" id="PTHR23402">
    <property type="entry name" value="PROTEASE FAMILY C15 PYROGLUTAMYL-PEPTIDASE I-RELATED"/>
    <property type="match status" value="1"/>
</dbReference>
<evidence type="ECO:0000256" key="3">
    <source>
        <dbReference type="ARBA" id="ARBA00022801"/>
    </source>
</evidence>
<reference evidence="6" key="1">
    <citation type="submission" date="2023-06" db="EMBL/GenBank/DDBJ databases">
        <title>Genome-scale phylogeny and comparative genomics of the fungal order Sordariales.</title>
        <authorList>
            <consortium name="Lawrence Berkeley National Laboratory"/>
            <person name="Hensen N."/>
            <person name="Bonometti L."/>
            <person name="Westerberg I."/>
            <person name="Brannstrom I.O."/>
            <person name="Guillou S."/>
            <person name="Cros-Aarteil S."/>
            <person name="Calhoun S."/>
            <person name="Haridas S."/>
            <person name="Kuo A."/>
            <person name="Mondo S."/>
            <person name="Pangilinan J."/>
            <person name="Riley R."/>
            <person name="LaButti K."/>
            <person name="Andreopoulos B."/>
            <person name="Lipzen A."/>
            <person name="Chen C."/>
            <person name="Yanf M."/>
            <person name="Daum C."/>
            <person name="Ng V."/>
            <person name="Clum A."/>
            <person name="Steindorff A."/>
            <person name="Ohm R."/>
            <person name="Martin F."/>
            <person name="Silar P."/>
            <person name="Natvig D."/>
            <person name="Lalanne C."/>
            <person name="Gautier V."/>
            <person name="Ament-velasquez S.L."/>
            <person name="Kruys A."/>
            <person name="Hutchinson M.I."/>
            <person name="Powell A.J."/>
            <person name="Barry K."/>
            <person name="Miller A.N."/>
            <person name="Grigoriev I.V."/>
            <person name="Debuchy R."/>
            <person name="Gladieux P."/>
            <person name="Thoren M.H."/>
            <person name="Johannesson H."/>
        </authorList>
    </citation>
    <scope>NUCLEOTIDE SEQUENCE</scope>
    <source>
        <strain evidence="6">SMH3391-2</strain>
    </source>
</reference>
<comment type="similarity">
    <text evidence="1">Belongs to the peptidase C15 family.</text>
</comment>
<comment type="caution">
    <text evidence="6">The sequence shown here is derived from an EMBL/GenBank/DDBJ whole genome shotgun (WGS) entry which is preliminary data.</text>
</comment>
<evidence type="ECO:0000256" key="1">
    <source>
        <dbReference type="ARBA" id="ARBA00006641"/>
    </source>
</evidence>
<keyword evidence="7" id="KW-1185">Reference proteome</keyword>
<protein>
    <recommendedName>
        <fullName evidence="8">Pyroglutamyl-peptidase I</fullName>
    </recommendedName>
</protein>
<dbReference type="PANTHER" id="PTHR23402:SF1">
    <property type="entry name" value="PYROGLUTAMYL-PEPTIDASE I"/>
    <property type="match status" value="1"/>
</dbReference>
<dbReference type="Pfam" id="PF01470">
    <property type="entry name" value="Peptidase_C15"/>
    <property type="match status" value="1"/>
</dbReference>
<feature type="non-terminal residue" evidence="6">
    <location>
        <position position="252"/>
    </location>
</feature>
<keyword evidence="3" id="KW-0378">Hydrolase</keyword>